<keyword evidence="2" id="KW-1185">Reference proteome</keyword>
<accession>A0ABY6JA73</accession>
<name>A0ABY6JA73_9ENTR</name>
<dbReference type="Pfam" id="PF02348">
    <property type="entry name" value="CTP_transf_3"/>
    <property type="match status" value="1"/>
</dbReference>
<dbReference type="CDD" id="cd02513">
    <property type="entry name" value="CMP-NeuAc_Synthase"/>
    <property type="match status" value="1"/>
</dbReference>
<dbReference type="InterPro" id="IPR003329">
    <property type="entry name" value="Cytidylyl_trans"/>
</dbReference>
<organism evidence="1 2">
    <name type="scientific">Siccibacter colletis</name>
    <dbReference type="NCBI Taxonomy" id="1505757"/>
    <lineage>
        <taxon>Bacteria</taxon>
        <taxon>Pseudomonadati</taxon>
        <taxon>Pseudomonadota</taxon>
        <taxon>Gammaproteobacteria</taxon>
        <taxon>Enterobacterales</taxon>
        <taxon>Enterobacteriaceae</taxon>
        <taxon>Siccibacter</taxon>
    </lineage>
</organism>
<dbReference type="Gene3D" id="3.90.550.10">
    <property type="entry name" value="Spore Coat Polysaccharide Biosynthesis Protein SpsA, Chain A"/>
    <property type="match status" value="1"/>
</dbReference>
<dbReference type="InterPro" id="IPR029044">
    <property type="entry name" value="Nucleotide-diphossugar_trans"/>
</dbReference>
<evidence type="ECO:0000313" key="2">
    <source>
        <dbReference type="Proteomes" id="UP001156318"/>
    </source>
</evidence>
<gene>
    <name evidence="1" type="ORF">KFZ77_12695</name>
</gene>
<dbReference type="PANTHER" id="PTHR21485">
    <property type="entry name" value="HAD SUPERFAMILY MEMBERS CMAS AND KDSC"/>
    <property type="match status" value="1"/>
</dbReference>
<dbReference type="SUPFAM" id="SSF53448">
    <property type="entry name" value="Nucleotide-diphospho-sugar transferases"/>
    <property type="match status" value="1"/>
</dbReference>
<dbReference type="Proteomes" id="UP001156318">
    <property type="component" value="Chromosome"/>
</dbReference>
<evidence type="ECO:0000313" key="1">
    <source>
        <dbReference type="EMBL" id="UYU30725.1"/>
    </source>
</evidence>
<sequence length="236" mass="25786">MINGKKIIAIIPARGGSKRLPGKNIKTLAGKPLIAWTIEAATGSTYIDKVVVSTDSKEIADVAKDWGCPVEKLRPEAISGDNASSESVLLYELKSQKESYEIVVLLQPTSPLKTSVHIDEAIEKFKDAVAQVVVSVTPCEHHPALANVLGENESMAAFEQGISSGKLRIIHHRLNGAIYVMDTEMLAASGKISYNDSTFAYVMDNQSSVDIDTATDFDYAEYLMNKRTLEVNKRKL</sequence>
<protein>
    <submittedName>
        <fullName evidence="1">Acylneuraminate cytidylyltransferase family protein</fullName>
    </submittedName>
</protein>
<dbReference type="EMBL" id="CP074352">
    <property type="protein sequence ID" value="UYU30725.1"/>
    <property type="molecule type" value="Genomic_DNA"/>
</dbReference>
<keyword evidence="1" id="KW-0808">Transferase</keyword>
<dbReference type="GO" id="GO:0016779">
    <property type="term" value="F:nucleotidyltransferase activity"/>
    <property type="evidence" value="ECO:0007669"/>
    <property type="project" value="UniProtKB-KW"/>
</dbReference>
<reference evidence="1 2" key="1">
    <citation type="submission" date="2021-05" db="EMBL/GenBank/DDBJ databases">
        <title>Isolation, identification, and the growth promoting effects of Pantoea dispersa strain YSD J2 from the aboveground leaves of Cyperus esculentus L.Var. Sativus.</title>
        <authorList>
            <person name="Wang S."/>
            <person name="Tang X.M."/>
            <person name="Huang Y.N."/>
        </authorList>
    </citation>
    <scope>NUCLEOTIDE SEQUENCE [LARGE SCALE GENOMIC DNA]</scope>
    <source>
        <strain evidence="2">YSD YN2</strain>
    </source>
</reference>
<dbReference type="PANTHER" id="PTHR21485:SF6">
    <property type="entry name" value="N-ACYLNEURAMINATE CYTIDYLYLTRANSFERASE-RELATED"/>
    <property type="match status" value="1"/>
</dbReference>
<keyword evidence="1" id="KW-0548">Nucleotidyltransferase</keyword>
<proteinExistence type="predicted"/>
<dbReference type="InterPro" id="IPR050793">
    <property type="entry name" value="CMP-NeuNAc_synthase"/>
</dbReference>
<dbReference type="RefSeq" id="WP_264384403.1">
    <property type="nucleotide sequence ID" value="NZ_CP074352.1"/>
</dbReference>